<dbReference type="GO" id="GO:0008237">
    <property type="term" value="F:metallopeptidase activity"/>
    <property type="evidence" value="ECO:0007669"/>
    <property type="project" value="UniProtKB-KW"/>
</dbReference>
<dbReference type="PANTHER" id="PTHR36844">
    <property type="entry name" value="PROTEASE PRSW"/>
    <property type="match status" value="1"/>
</dbReference>
<feature type="region of interest" description="Disordered" evidence="1">
    <location>
        <begin position="304"/>
        <end position="348"/>
    </location>
</feature>
<feature type="transmembrane region" description="Helical" evidence="2">
    <location>
        <begin position="213"/>
        <end position="231"/>
    </location>
</feature>
<keyword evidence="2" id="KW-0812">Transmembrane</keyword>
<accession>A0A372JSL6</accession>
<dbReference type="Proteomes" id="UP000261811">
    <property type="component" value="Unassembled WGS sequence"/>
</dbReference>
<feature type="transmembrane region" description="Helical" evidence="2">
    <location>
        <begin position="108"/>
        <end position="129"/>
    </location>
</feature>
<dbReference type="GO" id="GO:0006508">
    <property type="term" value="P:proteolysis"/>
    <property type="evidence" value="ECO:0007669"/>
    <property type="project" value="UniProtKB-KW"/>
</dbReference>
<feature type="compositionally biased region" description="Pro residues" evidence="1">
    <location>
        <begin position="329"/>
        <end position="348"/>
    </location>
</feature>
<keyword evidence="3" id="KW-0378">Hydrolase</keyword>
<keyword evidence="3" id="KW-0482">Metalloprotease</keyword>
<feature type="transmembrane region" description="Helical" evidence="2">
    <location>
        <begin position="180"/>
        <end position="201"/>
    </location>
</feature>
<dbReference type="EMBL" id="QURH01000070">
    <property type="protein sequence ID" value="RFU43022.1"/>
    <property type="molecule type" value="Genomic_DNA"/>
</dbReference>
<name>A0A372JSL6_9ACTN</name>
<dbReference type="AlphaFoldDB" id="A0A372JSL6"/>
<reference evidence="3 4" key="1">
    <citation type="submission" date="2018-08" db="EMBL/GenBank/DDBJ databases">
        <title>Actinomadura jelena sp. nov., a novel Actinomycete isolated from soil in Chad.</title>
        <authorList>
            <person name="Shi L."/>
        </authorList>
    </citation>
    <scope>NUCLEOTIDE SEQUENCE [LARGE SCALE GENOMIC DNA]</scope>
    <source>
        <strain evidence="3 4">NEAU-G17</strain>
    </source>
</reference>
<protein>
    <submittedName>
        <fullName evidence="3">PrsW family intramembrane metalloprotease</fullName>
    </submittedName>
</protein>
<feature type="transmembrane region" description="Helical" evidence="2">
    <location>
        <begin position="79"/>
        <end position="102"/>
    </location>
</feature>
<evidence type="ECO:0000256" key="1">
    <source>
        <dbReference type="SAM" id="MobiDB-lite"/>
    </source>
</evidence>
<organism evidence="3 4">
    <name type="scientific">Actinomadura logoneensis</name>
    <dbReference type="NCBI Taxonomy" id="2293572"/>
    <lineage>
        <taxon>Bacteria</taxon>
        <taxon>Bacillati</taxon>
        <taxon>Actinomycetota</taxon>
        <taxon>Actinomycetes</taxon>
        <taxon>Streptosporangiales</taxon>
        <taxon>Thermomonosporaceae</taxon>
        <taxon>Actinomadura</taxon>
    </lineage>
</organism>
<comment type="caution">
    <text evidence="3">The sequence shown here is derived from an EMBL/GenBank/DDBJ whole genome shotgun (WGS) entry which is preliminary data.</text>
</comment>
<keyword evidence="3" id="KW-0645">Protease</keyword>
<keyword evidence="4" id="KW-1185">Reference proteome</keyword>
<gene>
    <name evidence="3" type="ORF">DZF91_03295</name>
</gene>
<sequence length="348" mass="36968">MGVGAAGAVSRRGAPHARVWLRVLWSGLALWAASVLVTAVTANSNLVPTIVLLGSFVVPVAFVVWAYEHGRSGELTVPCLFRAFVVGGVLGLLGASLLETYLLHPSPWMYVGVGLIEEAVKLAALIYVAFRLRERTTRDGLVLGATVGFGFAAFESAGYALNAMYTVHGLSLWPLVETEILRGVLTPVGHGLWTAIVGGVLFASSRGRRRFHIGWAVVLALLGVSLLHALWDSMHGIAIFVALQLTGDGWEARGIDQGYLPRATPGQSDLITLLDWGGLLAISVLGLSWLRALTARARRDEEEAAAAELDEEAEEQARITEVPYATPGSLPPSPFGPEPPPPGRDSGG</sequence>
<dbReference type="PANTHER" id="PTHR36844:SF1">
    <property type="entry name" value="PROTEASE PRSW"/>
    <property type="match status" value="1"/>
</dbReference>
<dbReference type="OrthoDB" id="5141135at2"/>
<feature type="transmembrane region" description="Helical" evidence="2">
    <location>
        <begin position="141"/>
        <end position="160"/>
    </location>
</feature>
<keyword evidence="2" id="KW-1133">Transmembrane helix</keyword>
<evidence type="ECO:0000313" key="4">
    <source>
        <dbReference type="Proteomes" id="UP000261811"/>
    </source>
</evidence>
<feature type="compositionally biased region" description="Acidic residues" evidence="1">
    <location>
        <begin position="304"/>
        <end position="314"/>
    </location>
</feature>
<evidence type="ECO:0000256" key="2">
    <source>
        <dbReference type="SAM" id="Phobius"/>
    </source>
</evidence>
<dbReference type="InterPro" id="IPR026898">
    <property type="entry name" value="PrsW"/>
</dbReference>
<feature type="transmembrane region" description="Helical" evidence="2">
    <location>
        <begin position="46"/>
        <end position="67"/>
    </location>
</feature>
<feature type="transmembrane region" description="Helical" evidence="2">
    <location>
        <begin position="270"/>
        <end position="290"/>
    </location>
</feature>
<keyword evidence="2" id="KW-0472">Membrane</keyword>
<feature type="transmembrane region" description="Helical" evidence="2">
    <location>
        <begin position="19"/>
        <end position="40"/>
    </location>
</feature>
<evidence type="ECO:0000313" key="3">
    <source>
        <dbReference type="EMBL" id="RFU43022.1"/>
    </source>
</evidence>
<dbReference type="Pfam" id="PF13367">
    <property type="entry name" value="PrsW-protease"/>
    <property type="match status" value="1"/>
</dbReference>
<proteinExistence type="predicted"/>